<dbReference type="InterPro" id="IPR001482">
    <property type="entry name" value="T2SS/T4SS_dom"/>
</dbReference>
<dbReference type="InterPro" id="IPR027417">
    <property type="entry name" value="P-loop_NTPase"/>
</dbReference>
<dbReference type="PANTHER" id="PTHR30486:SF6">
    <property type="entry name" value="TYPE IV PILUS RETRACTATION ATPASE PILT"/>
    <property type="match status" value="1"/>
</dbReference>
<dbReference type="GO" id="GO:0043684">
    <property type="term" value="C:type IV secretion system complex"/>
    <property type="evidence" value="ECO:0007669"/>
    <property type="project" value="UniProtKB-UniRule"/>
</dbReference>
<dbReference type="SUPFAM" id="SSF52540">
    <property type="entry name" value="P-loop containing nucleoside triphosphate hydrolases"/>
    <property type="match status" value="1"/>
</dbReference>
<name>A0A2S6ZNX9_9XANT</name>
<dbReference type="Proteomes" id="UP000238049">
    <property type="component" value="Unassembled WGS sequence"/>
</dbReference>
<dbReference type="InterPro" id="IPR050921">
    <property type="entry name" value="T4SS_GSP_E_ATPase"/>
</dbReference>
<keyword evidence="2" id="KW-0067">ATP-binding</keyword>
<proteinExistence type="inferred from homology"/>
<evidence type="ECO:0000313" key="5">
    <source>
        <dbReference type="Proteomes" id="UP000238049"/>
    </source>
</evidence>
<dbReference type="EMBL" id="MDSL01000070">
    <property type="protein sequence ID" value="PPT94000.1"/>
    <property type="molecule type" value="Genomic_DNA"/>
</dbReference>
<dbReference type="GO" id="GO:0044097">
    <property type="term" value="P:secretion by the type IV secretion system"/>
    <property type="evidence" value="ECO:0007669"/>
    <property type="project" value="InterPro"/>
</dbReference>
<dbReference type="Gene3D" id="3.40.50.300">
    <property type="entry name" value="P-loop containing nucleotide triphosphate hydrolases"/>
    <property type="match status" value="1"/>
</dbReference>
<dbReference type="NCBIfam" id="TIGR02788">
    <property type="entry name" value="VirB11"/>
    <property type="match status" value="1"/>
</dbReference>
<evidence type="ECO:0000256" key="1">
    <source>
        <dbReference type="ARBA" id="ARBA00006611"/>
    </source>
</evidence>
<dbReference type="Pfam" id="PF00437">
    <property type="entry name" value="T2SSE"/>
    <property type="match status" value="1"/>
</dbReference>
<comment type="function">
    <text evidence="2">Part of the Type IV secretion system.</text>
</comment>
<evidence type="ECO:0000256" key="2">
    <source>
        <dbReference type="RuleBase" id="RU366071"/>
    </source>
</evidence>
<sequence>MVAEALGLKRTIDRDASVWLTLGPLKTYLDDPEVFEVRVNRFGQVVCDTARGRVFHDRPEVTAGYLERLTNTLLNYNGLGRMPINNVLLPDGSRGIICWPPAVLEGTVLIAIRKHLAVNKSLEDLREEGRFNGWKLRSQADVTRLEAFEEELLQLLAAGDLVSFFRLAVRSKRNIAVSGKTGSGKSTFTRTLLMEVPAEERVLLMEDVHEVASDRQHEIGYMMYGSQEGRVSVSECLKACMRLSPDRIFMTELRDDAAWDYLAGANTGHPGGIFSTHADNAVTTPSRIATLVKASEVGRLLDYEVIMKTIHTTLDVIVYMENRQIIEVLYDPHFKKQQLAG</sequence>
<dbReference type="PANTHER" id="PTHR30486">
    <property type="entry name" value="TWITCHING MOTILITY PROTEIN PILT"/>
    <property type="match status" value="1"/>
</dbReference>
<dbReference type="GO" id="GO:0016887">
    <property type="term" value="F:ATP hydrolysis activity"/>
    <property type="evidence" value="ECO:0007669"/>
    <property type="project" value="InterPro"/>
</dbReference>
<gene>
    <name evidence="4" type="primary">virB11</name>
    <name evidence="4" type="ORF">XarbCFBP7409_20090</name>
</gene>
<comment type="caution">
    <text evidence="4">The sequence shown here is derived from an EMBL/GenBank/DDBJ whole genome shotgun (WGS) entry which is preliminary data.</text>
</comment>
<feature type="domain" description="Bacterial type II secretion system protein E" evidence="3">
    <location>
        <begin position="163"/>
        <end position="318"/>
    </location>
</feature>
<accession>A0A2S6ZNX9</accession>
<dbReference type="AlphaFoldDB" id="A0A2S6ZNX9"/>
<protein>
    <recommendedName>
        <fullName evidence="2">Type IV secretion system protein</fullName>
    </recommendedName>
</protein>
<dbReference type="Gene3D" id="3.30.450.90">
    <property type="match status" value="1"/>
</dbReference>
<keyword evidence="2" id="KW-0547">Nucleotide-binding</keyword>
<dbReference type="InterPro" id="IPR014155">
    <property type="entry name" value="VirB11"/>
</dbReference>
<organism evidence="4 5">
    <name type="scientific">Xanthomonas arboricola pv. guizotiae</name>
    <dbReference type="NCBI Taxonomy" id="487867"/>
    <lineage>
        <taxon>Bacteria</taxon>
        <taxon>Pseudomonadati</taxon>
        <taxon>Pseudomonadota</taxon>
        <taxon>Gammaproteobacteria</taxon>
        <taxon>Lysobacterales</taxon>
        <taxon>Lysobacteraceae</taxon>
        <taxon>Xanthomonas</taxon>
    </lineage>
</organism>
<comment type="similarity">
    <text evidence="1 2">Belongs to the GSP E family.</text>
</comment>
<dbReference type="GO" id="GO:0005524">
    <property type="term" value="F:ATP binding"/>
    <property type="evidence" value="ECO:0007669"/>
    <property type="project" value="UniProtKB-UniRule"/>
</dbReference>
<evidence type="ECO:0000313" key="4">
    <source>
        <dbReference type="EMBL" id="PPT94000.1"/>
    </source>
</evidence>
<evidence type="ECO:0000259" key="3">
    <source>
        <dbReference type="Pfam" id="PF00437"/>
    </source>
</evidence>
<dbReference type="CDD" id="cd01130">
    <property type="entry name" value="VirB11-like_ATPase"/>
    <property type="match status" value="1"/>
</dbReference>
<reference evidence="4 5" key="1">
    <citation type="submission" date="2016-08" db="EMBL/GenBank/DDBJ databases">
        <title>Evolution of the type three secretion system and type three effector repertoires in Xanthomonas.</title>
        <authorList>
            <person name="Merda D."/>
            <person name="Briand M."/>
            <person name="Bosis E."/>
            <person name="Rousseau C."/>
            <person name="Portier P."/>
            <person name="Jacques M.-A."/>
            <person name="Fischer-Le Saux M."/>
        </authorList>
    </citation>
    <scope>NUCLEOTIDE SEQUENCE [LARGE SCALE GENOMIC DNA]</scope>
    <source>
        <strain evidence="4 5">CFBP 7409</strain>
    </source>
</reference>